<dbReference type="RefSeq" id="WP_368637491.1">
    <property type="nucleotide sequence ID" value="NZ_JBFRHK010000011.1"/>
</dbReference>
<sequence>MNSNNNGCHQSGCTCQRCNNGKFNCTGVRPFRAIDASCIPEPPKEETVAYGSFYNPTEDNVVVTPITPPNLGQKVIFTTPGPSLNVDPAPFPNNTTDLQVATSGIYEISMDISVSLNASSNLTPIRGVRFGLYINDSNLAIGSIFESTLGISASTGDQFVTSNMLNTVGRTIQLRLNKDDRLSIRVLRETGNDTSFILYRFPSLVVNKIAN</sequence>
<evidence type="ECO:0000313" key="1">
    <source>
        <dbReference type="EMBL" id="MEX3746917.1"/>
    </source>
</evidence>
<evidence type="ECO:0008006" key="3">
    <source>
        <dbReference type="Google" id="ProtNLM"/>
    </source>
</evidence>
<organism evidence="1 2">
    <name type="scientific">Lysinibacillus xylanilyticus</name>
    <dbReference type="NCBI Taxonomy" id="582475"/>
    <lineage>
        <taxon>Bacteria</taxon>
        <taxon>Bacillati</taxon>
        <taxon>Bacillota</taxon>
        <taxon>Bacilli</taxon>
        <taxon>Bacillales</taxon>
        <taxon>Bacillaceae</taxon>
        <taxon>Lysinibacillus</taxon>
    </lineage>
</organism>
<dbReference type="EMBL" id="JBFRHK010000011">
    <property type="protein sequence ID" value="MEX3746917.1"/>
    <property type="molecule type" value="Genomic_DNA"/>
</dbReference>
<comment type="caution">
    <text evidence="1">The sequence shown here is derived from an EMBL/GenBank/DDBJ whole genome shotgun (WGS) entry which is preliminary data.</text>
</comment>
<protein>
    <recommendedName>
        <fullName evidence="3">Exosporium leader peptide</fullName>
    </recommendedName>
</protein>
<proteinExistence type="predicted"/>
<reference evidence="1 2" key="1">
    <citation type="submission" date="2024-07" db="EMBL/GenBank/DDBJ databases">
        <title>Characterization of a bacterium isolated from hydrolysated instant sea cucumber by whole-genome sequencing and metabolomics.</title>
        <authorList>
            <person name="Luo X."/>
            <person name="Zhang Z."/>
            <person name="Zheng Z."/>
            <person name="Zhang W."/>
            <person name="Ming T."/>
            <person name="Jiao L."/>
            <person name="Su X."/>
            <person name="Kong F."/>
            <person name="Xu J."/>
        </authorList>
    </citation>
    <scope>NUCLEOTIDE SEQUENCE [LARGE SCALE GENOMIC DNA]</scope>
    <source>
        <strain evidence="1 2">XL-2024</strain>
    </source>
</reference>
<evidence type="ECO:0000313" key="2">
    <source>
        <dbReference type="Proteomes" id="UP001558534"/>
    </source>
</evidence>
<keyword evidence="2" id="KW-1185">Reference proteome</keyword>
<gene>
    <name evidence="1" type="ORF">AB1300_17490</name>
</gene>
<accession>A0ABV3W198</accession>
<name>A0ABV3W198_9BACI</name>
<dbReference type="Proteomes" id="UP001558534">
    <property type="component" value="Unassembled WGS sequence"/>
</dbReference>